<dbReference type="InterPro" id="IPR002716">
    <property type="entry name" value="PIN_dom"/>
</dbReference>
<dbReference type="STRING" id="3847.A0A0R0ECK4"/>
<dbReference type="Pfam" id="PF00498">
    <property type="entry name" value="FHA"/>
    <property type="match status" value="1"/>
</dbReference>
<dbReference type="Gene3D" id="2.60.200.20">
    <property type="match status" value="1"/>
</dbReference>
<dbReference type="InterPro" id="IPR000253">
    <property type="entry name" value="FHA_dom"/>
</dbReference>
<evidence type="ECO:0000259" key="2">
    <source>
        <dbReference type="PROSITE" id="PS50006"/>
    </source>
</evidence>
<dbReference type="Gramene" id="KRG91823">
    <property type="protein sequence ID" value="KRG91823"/>
    <property type="gene ID" value="GLYMA_20G176600"/>
</dbReference>
<dbReference type="InParanoid" id="A0A0R0ECK4"/>
<dbReference type="InterPro" id="IPR008984">
    <property type="entry name" value="SMAD_FHA_dom_sf"/>
</dbReference>
<reference evidence="3 4" key="1">
    <citation type="journal article" date="2010" name="Nature">
        <title>Genome sequence of the palaeopolyploid soybean.</title>
        <authorList>
            <person name="Schmutz J."/>
            <person name="Cannon S.B."/>
            <person name="Schlueter J."/>
            <person name="Ma J."/>
            <person name="Mitros T."/>
            <person name="Nelson W."/>
            <person name="Hyten D.L."/>
            <person name="Song Q."/>
            <person name="Thelen J.J."/>
            <person name="Cheng J."/>
            <person name="Xu D."/>
            <person name="Hellsten U."/>
            <person name="May G.D."/>
            <person name="Yu Y."/>
            <person name="Sakurai T."/>
            <person name="Umezawa T."/>
            <person name="Bhattacharyya M.K."/>
            <person name="Sandhu D."/>
            <person name="Valliyodan B."/>
            <person name="Lindquist E."/>
            <person name="Peto M."/>
            <person name="Grant D."/>
            <person name="Shu S."/>
            <person name="Goodstein D."/>
            <person name="Barry K."/>
            <person name="Futrell-Griggs M."/>
            <person name="Abernathy B."/>
            <person name="Du J."/>
            <person name="Tian Z."/>
            <person name="Zhu L."/>
            <person name="Gill N."/>
            <person name="Joshi T."/>
            <person name="Libault M."/>
            <person name="Sethuraman A."/>
            <person name="Zhang X.-C."/>
            <person name="Shinozaki K."/>
            <person name="Nguyen H.T."/>
            <person name="Wing R.A."/>
            <person name="Cregan P."/>
            <person name="Specht J."/>
            <person name="Grimwood J."/>
            <person name="Rokhsar D."/>
            <person name="Stacey G."/>
            <person name="Shoemaker R.C."/>
            <person name="Jackson S.A."/>
        </authorList>
    </citation>
    <scope>NUCLEOTIDE SEQUENCE</scope>
    <source>
        <strain evidence="4">cv. Williams 82</strain>
        <tissue evidence="3">Callus</tissue>
    </source>
</reference>
<name>A0A0R0ECK4_SOYBN</name>
<dbReference type="Pfam" id="PF13638">
    <property type="entry name" value="PIN_4"/>
    <property type="match status" value="1"/>
</dbReference>
<dbReference type="SMR" id="A0A0R0ECK4"/>
<gene>
    <name evidence="3" type="ORF">GLYMA_20G176600</name>
</gene>
<dbReference type="Gene3D" id="3.40.50.1010">
    <property type="entry name" value="5'-nuclease"/>
    <property type="match status" value="1"/>
</dbReference>
<dbReference type="OMA" id="VSLCCDE"/>
<evidence type="ECO:0000313" key="5">
    <source>
        <dbReference type="Proteomes" id="UP000008827"/>
    </source>
</evidence>
<dbReference type="PROSITE" id="PS50006">
    <property type="entry name" value="FHA_DOMAIN"/>
    <property type="match status" value="1"/>
</dbReference>
<dbReference type="SMART" id="SM00240">
    <property type="entry name" value="FHA"/>
    <property type="match status" value="1"/>
</dbReference>
<proteinExistence type="predicted"/>
<dbReference type="SUPFAM" id="SSF49879">
    <property type="entry name" value="SMAD/FHA domain"/>
    <property type="match status" value="1"/>
</dbReference>
<protein>
    <recommendedName>
        <fullName evidence="2">FHA domain-containing protein</fullName>
    </recommendedName>
</protein>
<reference evidence="3" key="3">
    <citation type="submission" date="2018-07" db="EMBL/GenBank/DDBJ databases">
        <title>WGS assembly of Glycine max.</title>
        <authorList>
            <person name="Schmutz J."/>
            <person name="Cannon S."/>
            <person name="Schlueter J."/>
            <person name="Ma J."/>
            <person name="Mitros T."/>
            <person name="Nelson W."/>
            <person name="Hyten D."/>
            <person name="Song Q."/>
            <person name="Thelen J."/>
            <person name="Cheng J."/>
            <person name="Xu D."/>
            <person name="Hellsten U."/>
            <person name="May G."/>
            <person name="Yu Y."/>
            <person name="Sakurai T."/>
            <person name="Umezawa T."/>
            <person name="Bhattacharyya M."/>
            <person name="Sandhu D."/>
            <person name="Valliyodan B."/>
            <person name="Lindquist E."/>
            <person name="Peto M."/>
            <person name="Grant D."/>
            <person name="Shu S."/>
            <person name="Goodstein D."/>
            <person name="Barry K."/>
            <person name="Futrell-Griggs M."/>
            <person name="Abernathy B."/>
            <person name="Du J."/>
            <person name="Tian Z."/>
            <person name="Zhu L."/>
            <person name="Gill N."/>
            <person name="Joshi T."/>
            <person name="Libault M."/>
            <person name="Sethuraman A."/>
            <person name="Zhang X."/>
            <person name="Shinozaki K."/>
            <person name="Nguyen H."/>
            <person name="Wing R."/>
            <person name="Cregan P."/>
            <person name="Specht J."/>
            <person name="Grimwood J."/>
            <person name="Rokhsar D."/>
            <person name="Stacey G."/>
            <person name="Shoemaker R."/>
            <person name="Jackson S."/>
        </authorList>
    </citation>
    <scope>NUCLEOTIDE SEQUENCE</scope>
    <source>
        <tissue evidence="3">Callus</tissue>
    </source>
</reference>
<organism evidence="3">
    <name type="scientific">Glycine max</name>
    <name type="common">Soybean</name>
    <name type="synonym">Glycine hispida</name>
    <dbReference type="NCBI Taxonomy" id="3847"/>
    <lineage>
        <taxon>Eukaryota</taxon>
        <taxon>Viridiplantae</taxon>
        <taxon>Streptophyta</taxon>
        <taxon>Embryophyta</taxon>
        <taxon>Tracheophyta</taxon>
        <taxon>Spermatophyta</taxon>
        <taxon>Magnoliopsida</taxon>
        <taxon>eudicotyledons</taxon>
        <taxon>Gunneridae</taxon>
        <taxon>Pentapetalae</taxon>
        <taxon>rosids</taxon>
        <taxon>fabids</taxon>
        <taxon>Fabales</taxon>
        <taxon>Fabaceae</taxon>
        <taxon>Papilionoideae</taxon>
        <taxon>50 kb inversion clade</taxon>
        <taxon>NPAAA clade</taxon>
        <taxon>indigoferoid/millettioid clade</taxon>
        <taxon>Phaseoleae</taxon>
        <taxon>Glycine</taxon>
        <taxon>Glycine subgen. Soja</taxon>
    </lineage>
</organism>
<accession>A0A0R0ECK4</accession>
<sequence>MASIAAMAENKNPEQEDQARFPILTVLKNNAIVKSIFIVLDDHNEDQMVLIGRHPNCNIVLTHPSVSRFHLRIRSNHSSRTLSLFDLASVHGTWVRGRKLEPGVSAELKEGDTFTVGISTRIYRLSWAPLTQLDDENLELRAEEEIPMPEDIVSLCCDEERKSHAEDEALGVLNGTETSCAPTNSGGENIICDCQLSPPYIQSPPYAQPVDELHNTKKIEACVEVEIPRETNLLCTLREYLKHNIYVCQLWKHFPMNIDPTSFHGKDVAAVAVVPTESEFGCTHEDNDNIEGILNTGSRTFNSENTRLIVDEDIPDSEFHQMEVVEEVSVDSVPGGEKQDELHWSSSPTNLDHASLDEKFVAAVAIIPTESEFGCTHGANDKVEDILTTGSRIFNSENTCLIVDKDIPDSEFHQMEVEEISVDSVPDGEKQDECKEEDLNAKSCREEGYSLDEVVEDNGNKCIKTIDPASFDGKGLATVTVIPTESEFGWTLGDNERIEDILEMESRTINSENTSLLDEEAIPVDKFQLINIIEEVAMDSISDGEKEDKCGMELESKLPASLNEKSCHEQGNSVTEIAGDTGKKCASSISLPHHFKCKPASAPQVRARKSRFVSTAKVGTEVKRSNVKNVVINKSMPKDLSSVFDEKEAFTPNNENLCPKYLSLAVYEKERSPNLSYFRPSIYSAKNISSVSNKVNQTPKVAQEWKSQRKPLQCRINLVHEQDLMQLKKNRVERVPPFQSLMNSRGNHKSVTVSAAKSIDDAHICGQISNKCTKPSYTSREQKRSWDMVVDTASLLNKESRKALQLLQGLKGTRLTIPSLVIRELGSMKQQFRILRTTSEASLALEWIEECLEKTRWWIHIQSSMEEFRLTALTPPASPQTRFIEESWALPAGIELIPTLQQFRQSLVNPFSERFMWPKSSPRGLTWSCQDDLVLKETYCGLPSKDAVFKLTLKTQF</sequence>
<dbReference type="PANTHER" id="PTHR22593">
    <property type="entry name" value="TRANSMEMBRANE PROTEIN 18"/>
    <property type="match status" value="1"/>
</dbReference>
<keyword evidence="5" id="KW-1185">Reference proteome</keyword>
<evidence type="ECO:0000256" key="1">
    <source>
        <dbReference type="SAM" id="MobiDB-lite"/>
    </source>
</evidence>
<evidence type="ECO:0000313" key="3">
    <source>
        <dbReference type="EMBL" id="KRG91823.1"/>
    </source>
</evidence>
<feature type="region of interest" description="Disordered" evidence="1">
    <location>
        <begin position="330"/>
        <end position="349"/>
    </location>
</feature>
<feature type="domain" description="FHA" evidence="2">
    <location>
        <begin position="49"/>
        <end position="100"/>
    </location>
</feature>
<dbReference type="EnsemblPlants" id="KRG91823">
    <property type="protein sequence ID" value="KRG91823"/>
    <property type="gene ID" value="GLYMA_20G176600"/>
</dbReference>
<dbReference type="EMBL" id="CM000853">
    <property type="protein sequence ID" value="KRG91823.1"/>
    <property type="molecule type" value="Genomic_DNA"/>
</dbReference>
<dbReference type="PANTHER" id="PTHR22593:SF8">
    <property type="entry name" value="FHA DOMAIN-CONTAINING PROTEIN PS1"/>
    <property type="match status" value="1"/>
</dbReference>
<reference evidence="4" key="2">
    <citation type="submission" date="2018-02" db="UniProtKB">
        <authorList>
            <consortium name="EnsemblPlants"/>
        </authorList>
    </citation>
    <scope>IDENTIFICATION</scope>
    <source>
        <strain evidence="4">Williams 82</strain>
    </source>
</reference>
<dbReference type="AlphaFoldDB" id="A0A0R0ECK4"/>
<evidence type="ECO:0000313" key="4">
    <source>
        <dbReference type="EnsemblPlants" id="KRG91823"/>
    </source>
</evidence>
<dbReference type="GO" id="GO:0031965">
    <property type="term" value="C:nuclear membrane"/>
    <property type="evidence" value="ECO:0000318"/>
    <property type="project" value="GO_Central"/>
</dbReference>
<dbReference type="Proteomes" id="UP000008827">
    <property type="component" value="Chromosome 20"/>
</dbReference>
<dbReference type="FunCoup" id="A0A0R0ECK4">
    <property type="interactions" value="610"/>
</dbReference>